<accession>X0WGA5</accession>
<protein>
    <recommendedName>
        <fullName evidence="3">MacB-like periplasmic core domain-containing protein</fullName>
    </recommendedName>
</protein>
<comment type="caution">
    <text evidence="2">The sequence shown here is derived from an EMBL/GenBank/DDBJ whole genome shotgun (WGS) entry which is preliminary data.</text>
</comment>
<keyword evidence="1" id="KW-0812">Transmembrane</keyword>
<feature type="transmembrane region" description="Helical" evidence="1">
    <location>
        <begin position="21"/>
        <end position="42"/>
    </location>
</feature>
<organism evidence="2">
    <name type="scientific">marine sediment metagenome</name>
    <dbReference type="NCBI Taxonomy" id="412755"/>
    <lineage>
        <taxon>unclassified sequences</taxon>
        <taxon>metagenomes</taxon>
        <taxon>ecological metagenomes</taxon>
    </lineage>
</organism>
<name>X0WGA5_9ZZZZ</name>
<dbReference type="EMBL" id="BARS01030587">
    <property type="protein sequence ID" value="GAG23548.1"/>
    <property type="molecule type" value="Genomic_DNA"/>
</dbReference>
<proteinExistence type="predicted"/>
<keyword evidence="1" id="KW-1133">Transmembrane helix</keyword>
<gene>
    <name evidence="2" type="ORF">S01H1_47693</name>
</gene>
<keyword evidence="1" id="KW-0472">Membrane</keyword>
<dbReference type="AlphaFoldDB" id="X0WGA5"/>
<reference evidence="2" key="1">
    <citation type="journal article" date="2014" name="Front. Microbiol.">
        <title>High frequency of phylogenetically diverse reductive dehalogenase-homologous genes in deep subseafloor sedimentary metagenomes.</title>
        <authorList>
            <person name="Kawai M."/>
            <person name="Futagami T."/>
            <person name="Toyoda A."/>
            <person name="Takaki Y."/>
            <person name="Nishi S."/>
            <person name="Hori S."/>
            <person name="Arai W."/>
            <person name="Tsubouchi T."/>
            <person name="Morono Y."/>
            <person name="Uchiyama I."/>
            <person name="Ito T."/>
            <person name="Fujiyama A."/>
            <person name="Inagaki F."/>
            <person name="Takami H."/>
        </authorList>
    </citation>
    <scope>NUCLEOTIDE SEQUENCE</scope>
    <source>
        <strain evidence="2">Expedition CK06-06</strain>
    </source>
</reference>
<evidence type="ECO:0000256" key="1">
    <source>
        <dbReference type="SAM" id="Phobius"/>
    </source>
</evidence>
<sequence>MVTGRLITKLLRDVASHKGQFIAASAVVMCGLAVFVSLQAVYRNLQLSRDSYYRRYHFADFFIELERAPLSAVRGVEGIPGVQRARGRVVKDVPLEVVGNEDSVVGRIISMPQDKRPAVNDIHIVSGSYFQGADESEVIVNQRFCEANGLHPGDSFLATIDQRRKRLRIVGTAYSPEYVYPLRSTQQIGPNDRGFAIIFVKQSFAESAFNMGNAANNIVGILRPGANLEDVLDAAKKLLEPYGVFQRYGREMQ</sequence>
<evidence type="ECO:0000313" key="2">
    <source>
        <dbReference type="EMBL" id="GAG23548.1"/>
    </source>
</evidence>
<evidence type="ECO:0008006" key="3">
    <source>
        <dbReference type="Google" id="ProtNLM"/>
    </source>
</evidence>
<feature type="non-terminal residue" evidence="2">
    <location>
        <position position="253"/>
    </location>
</feature>